<keyword evidence="3" id="KW-1185">Reference proteome</keyword>
<organism evidence="2 3">
    <name type="scientific">Penicillium alfredii</name>
    <dbReference type="NCBI Taxonomy" id="1506179"/>
    <lineage>
        <taxon>Eukaryota</taxon>
        <taxon>Fungi</taxon>
        <taxon>Dikarya</taxon>
        <taxon>Ascomycota</taxon>
        <taxon>Pezizomycotina</taxon>
        <taxon>Eurotiomycetes</taxon>
        <taxon>Eurotiomycetidae</taxon>
        <taxon>Eurotiales</taxon>
        <taxon>Aspergillaceae</taxon>
        <taxon>Penicillium</taxon>
    </lineage>
</organism>
<dbReference type="InterPro" id="IPR050187">
    <property type="entry name" value="Lipid_Phosphate_FormReg"/>
</dbReference>
<dbReference type="EMBL" id="JAPMSZ010000005">
    <property type="protein sequence ID" value="KAJ5101461.1"/>
    <property type="molecule type" value="Genomic_DNA"/>
</dbReference>
<protein>
    <submittedName>
        <fullName evidence="2">ATP-NAD kinase PpnK-type</fullName>
    </submittedName>
</protein>
<dbReference type="Gene3D" id="2.60.200.40">
    <property type="match status" value="1"/>
</dbReference>
<feature type="domain" description="DAGKc" evidence="1">
    <location>
        <begin position="95"/>
        <end position="239"/>
    </location>
</feature>
<dbReference type="AlphaFoldDB" id="A0A9W9KD47"/>
<proteinExistence type="predicted"/>
<dbReference type="PANTHER" id="PTHR12358">
    <property type="entry name" value="SPHINGOSINE KINASE"/>
    <property type="match status" value="1"/>
</dbReference>
<sequence>MTQEKLLDDVFSADIVGGALKCNSPAGERLIDLGDILCALPSRKSNDSGYTVLFFQRSEIESKQQDLARLMKIKIATLPTPLSHLLTDLPDHLRGQGSPIQVVISTRSGTGRAKAVFLKAVQPLLAYLGLDDYEVHETESAQTIIELAQSQFLERACNGVPQTIILLAGDGGVIDIVDVFYKSGRAIRMPPKIALIPCGTGNAMASSIGLRSGPLSGLTGLLWGKASTLPIFASKFSPGSQLVVDEGRQRAPIDGDSGAPSPIIYGAVVASWGLHAALVADSDTSEYRKYGSERFQMAAKELLYPSDGTETHRFKGQITLTTLDGQTGIQKQEALSETEHMYALATLVPRLEKEFLISPDSEPLSGEMRLIRFGPMSPEEAMHLMTLAYQGGRHVLEKSVTYAEVEGLRINFQEDQERWRRVCVDGKIIAVEKNGWMELCKEPRQLLDLMH</sequence>
<keyword evidence="2" id="KW-0418">Kinase</keyword>
<dbReference type="SUPFAM" id="SSF111331">
    <property type="entry name" value="NAD kinase/diacylglycerol kinase-like"/>
    <property type="match status" value="1"/>
</dbReference>
<dbReference type="OrthoDB" id="3853857at2759"/>
<dbReference type="Pfam" id="PF00781">
    <property type="entry name" value="DAGK_cat"/>
    <property type="match status" value="1"/>
</dbReference>
<dbReference type="GO" id="GO:0001727">
    <property type="term" value="F:lipid kinase activity"/>
    <property type="evidence" value="ECO:0007669"/>
    <property type="project" value="TreeGrafter"/>
</dbReference>
<dbReference type="Gene3D" id="3.40.50.10330">
    <property type="entry name" value="Probable inorganic polyphosphate/atp-NAD kinase, domain 1"/>
    <property type="match status" value="1"/>
</dbReference>
<dbReference type="PANTHER" id="PTHR12358:SF108">
    <property type="entry name" value="DAGKC DOMAIN-CONTAINING PROTEIN"/>
    <property type="match status" value="1"/>
</dbReference>
<dbReference type="Proteomes" id="UP001141434">
    <property type="component" value="Unassembled WGS sequence"/>
</dbReference>
<dbReference type="GeneID" id="81393433"/>
<dbReference type="PROSITE" id="PS50146">
    <property type="entry name" value="DAGK"/>
    <property type="match status" value="1"/>
</dbReference>
<reference evidence="2" key="1">
    <citation type="submission" date="2022-11" db="EMBL/GenBank/DDBJ databases">
        <authorList>
            <person name="Petersen C."/>
        </authorList>
    </citation>
    <scope>NUCLEOTIDE SEQUENCE</scope>
    <source>
        <strain evidence="2">IBT 34128</strain>
    </source>
</reference>
<dbReference type="InterPro" id="IPR001206">
    <property type="entry name" value="Diacylglycerol_kinase_cat_dom"/>
</dbReference>
<reference evidence="2" key="2">
    <citation type="journal article" date="2023" name="IMA Fungus">
        <title>Comparative genomic study of the Penicillium genus elucidates a diverse pangenome and 15 lateral gene transfer events.</title>
        <authorList>
            <person name="Petersen C."/>
            <person name="Sorensen T."/>
            <person name="Nielsen M.R."/>
            <person name="Sondergaard T.E."/>
            <person name="Sorensen J.L."/>
            <person name="Fitzpatrick D.A."/>
            <person name="Frisvad J.C."/>
            <person name="Nielsen K.L."/>
        </authorList>
    </citation>
    <scope>NUCLEOTIDE SEQUENCE</scope>
    <source>
        <strain evidence="2">IBT 34128</strain>
    </source>
</reference>
<dbReference type="RefSeq" id="XP_056512292.1">
    <property type="nucleotide sequence ID" value="XM_056654265.1"/>
</dbReference>
<keyword evidence="2" id="KW-0808">Transferase</keyword>
<dbReference type="GO" id="GO:0046512">
    <property type="term" value="P:sphingosine biosynthetic process"/>
    <property type="evidence" value="ECO:0007669"/>
    <property type="project" value="TreeGrafter"/>
</dbReference>
<gene>
    <name evidence="2" type="ORF">NUU61_003683</name>
</gene>
<dbReference type="GO" id="GO:0016020">
    <property type="term" value="C:membrane"/>
    <property type="evidence" value="ECO:0007669"/>
    <property type="project" value="TreeGrafter"/>
</dbReference>
<dbReference type="InterPro" id="IPR017438">
    <property type="entry name" value="ATP-NAD_kinase_N"/>
</dbReference>
<name>A0A9W9KD47_9EURO</name>
<dbReference type="InterPro" id="IPR016064">
    <property type="entry name" value="NAD/diacylglycerol_kinase_sf"/>
</dbReference>
<accession>A0A9W9KD47</accession>
<evidence type="ECO:0000259" key="1">
    <source>
        <dbReference type="PROSITE" id="PS50146"/>
    </source>
</evidence>
<dbReference type="GO" id="GO:0005737">
    <property type="term" value="C:cytoplasm"/>
    <property type="evidence" value="ECO:0007669"/>
    <property type="project" value="TreeGrafter"/>
</dbReference>
<evidence type="ECO:0000313" key="2">
    <source>
        <dbReference type="EMBL" id="KAJ5101461.1"/>
    </source>
</evidence>
<comment type="caution">
    <text evidence="2">The sequence shown here is derived from an EMBL/GenBank/DDBJ whole genome shotgun (WGS) entry which is preliminary data.</text>
</comment>
<evidence type="ECO:0000313" key="3">
    <source>
        <dbReference type="Proteomes" id="UP001141434"/>
    </source>
</evidence>